<dbReference type="eggNOG" id="KOG3940">
    <property type="taxonomic scope" value="Eukaryota"/>
</dbReference>
<evidence type="ECO:0000256" key="3">
    <source>
        <dbReference type="ARBA" id="ARBA00022723"/>
    </source>
</evidence>
<dbReference type="GO" id="GO:0005829">
    <property type="term" value="C:cytosol"/>
    <property type="evidence" value="ECO:0007669"/>
    <property type="project" value="TreeGrafter"/>
</dbReference>
<dbReference type="Proteomes" id="UP000031443">
    <property type="component" value="Unassembled WGS sequence"/>
</dbReference>
<feature type="region of interest" description="Disordered" evidence="7">
    <location>
        <begin position="216"/>
        <end position="249"/>
    </location>
</feature>
<feature type="compositionally biased region" description="Basic and acidic residues" evidence="7">
    <location>
        <begin position="445"/>
        <end position="465"/>
    </location>
</feature>
<evidence type="ECO:0000256" key="2">
    <source>
        <dbReference type="ARBA" id="ARBA00021561"/>
    </source>
</evidence>
<evidence type="ECO:0000256" key="5">
    <source>
        <dbReference type="ARBA" id="ARBA00022833"/>
    </source>
</evidence>
<dbReference type="GO" id="GO:0030688">
    <property type="term" value="C:preribosome, small subunit precursor"/>
    <property type="evidence" value="ECO:0007669"/>
    <property type="project" value="TreeGrafter"/>
</dbReference>
<feature type="region of interest" description="Disordered" evidence="7">
    <location>
        <begin position="428"/>
        <end position="513"/>
    </location>
</feature>
<feature type="compositionally biased region" description="Polar residues" evidence="7">
    <location>
        <begin position="1"/>
        <end position="13"/>
    </location>
</feature>
<accession>M7BTJ5</accession>
<evidence type="ECO:0000256" key="7">
    <source>
        <dbReference type="SAM" id="MobiDB-lite"/>
    </source>
</evidence>
<feature type="region of interest" description="Disordered" evidence="7">
    <location>
        <begin position="1"/>
        <end position="79"/>
    </location>
</feature>
<sequence>MKGGSKESQQSGKTLVARSKRSSTSTPHRRKKPFIEKKKAVTFHLVHRSQRDPLAADDTAPQRVLLPSQKGDEEQKREEQRKYGVFFDDDYDYLQHLKEASGPSELVLSDVSGQQNRIIVRGEGEREEENQQIPAPAIKLPSSVFASEFEEDVGLLNKAAPVSGTIQLFTCSSFVKLMVLLAKLFLLNIKVVHLLINMNLAYVIFLSCFRGSDTEDEDEWEDMDDDGKDNNGSDEDYDSEGPLSDDEGVSGKMKEFLFMKEETKSRFTEYSMTSSVMRRNEQLTLLDERFEKFFEQFDDDEIGALDNVELEGFIDTDSTRLQEVLNDYYKEKAKDCVKPDALEPRKDLDSPLNEKGEEEEEIITLVIEEPKEKWDCESILSTYSNLYNHPKLIEEPAKSKPIKISQKSGIPLDILPQRGLTAKQTERMQMIDQSDLPRVSTQPRSKNESREDRKARKQAIKEERKLRHKPICKKVFTKKRKPFNSLKQRLQGTEIPSVKKQPPPKKQPEKKSNWRQLHEDFINAIQSAKQVTKAMKEGRPLPPPPPPSINPDYIQCPYCLRRFNEAAAERHISFCKEQATRRVFAPGQKAGKQAPGKQQMTQRREPTLTSAVESLLQNRVQEAAIAVQAYFLNQRDNDQSLEKSGELWTIKM</sequence>
<feature type="region of interest" description="Disordered" evidence="7">
    <location>
        <begin position="586"/>
        <end position="606"/>
    </location>
</feature>
<protein>
    <recommendedName>
        <fullName evidence="2">Protein LTV1 homolog</fullName>
    </recommendedName>
</protein>
<feature type="compositionally biased region" description="Basic and acidic residues" evidence="7">
    <location>
        <begin position="70"/>
        <end position="79"/>
    </location>
</feature>
<evidence type="ECO:0000256" key="1">
    <source>
        <dbReference type="ARBA" id="ARBA00009078"/>
    </source>
</evidence>
<dbReference type="AlphaFoldDB" id="M7BTJ5"/>
<keyword evidence="4 6" id="KW-0863">Zinc-finger</keyword>
<keyword evidence="5" id="KW-0862">Zinc</keyword>
<feature type="domain" description="C2HC/C3H-type" evidence="8">
    <location>
        <begin position="552"/>
        <end position="581"/>
    </location>
</feature>
<comment type="similarity">
    <text evidence="1">Belongs to the LTV1 family.</text>
</comment>
<keyword evidence="3" id="KW-0479">Metal-binding</keyword>
<dbReference type="Pfam" id="PF04180">
    <property type="entry name" value="LTV"/>
    <property type="match status" value="2"/>
</dbReference>
<evidence type="ECO:0000313" key="10">
    <source>
        <dbReference type="Proteomes" id="UP000031443"/>
    </source>
</evidence>
<evidence type="ECO:0000256" key="4">
    <source>
        <dbReference type="ARBA" id="ARBA00022771"/>
    </source>
</evidence>
<feature type="compositionally biased region" description="Low complexity" evidence="7">
    <location>
        <begin position="586"/>
        <end position="599"/>
    </location>
</feature>
<keyword evidence="10" id="KW-1185">Reference proteome</keyword>
<dbReference type="GO" id="GO:0008270">
    <property type="term" value="F:zinc ion binding"/>
    <property type="evidence" value="ECO:0007669"/>
    <property type="project" value="UniProtKB-KW"/>
</dbReference>
<gene>
    <name evidence="9" type="ORF">UY3_03679</name>
</gene>
<dbReference type="PROSITE" id="PS52027">
    <property type="entry name" value="ZF_C2HC_C3H"/>
    <property type="match status" value="1"/>
</dbReference>
<evidence type="ECO:0000313" key="9">
    <source>
        <dbReference type="EMBL" id="EMP39105.1"/>
    </source>
</evidence>
<dbReference type="GO" id="GO:0005634">
    <property type="term" value="C:nucleus"/>
    <property type="evidence" value="ECO:0007669"/>
    <property type="project" value="TreeGrafter"/>
</dbReference>
<dbReference type="InterPro" id="IPR007307">
    <property type="entry name" value="Ltv1"/>
</dbReference>
<dbReference type="InterPro" id="IPR049899">
    <property type="entry name" value="Znf_C2HC_C3H"/>
</dbReference>
<dbReference type="STRING" id="8469.M7BTJ5"/>
<name>M7BTJ5_CHEMY</name>
<dbReference type="PANTHER" id="PTHR21531:SF0">
    <property type="entry name" value="PROTEIN LTV1 HOMOLOG"/>
    <property type="match status" value="1"/>
</dbReference>
<evidence type="ECO:0000256" key="6">
    <source>
        <dbReference type="PROSITE-ProRule" id="PRU01371"/>
    </source>
</evidence>
<proteinExistence type="inferred from homology"/>
<reference evidence="10" key="1">
    <citation type="journal article" date="2013" name="Nat. Genet.">
        <title>The draft genomes of soft-shell turtle and green sea turtle yield insights into the development and evolution of the turtle-specific body plan.</title>
        <authorList>
            <person name="Wang Z."/>
            <person name="Pascual-Anaya J."/>
            <person name="Zadissa A."/>
            <person name="Li W."/>
            <person name="Niimura Y."/>
            <person name="Huang Z."/>
            <person name="Li C."/>
            <person name="White S."/>
            <person name="Xiong Z."/>
            <person name="Fang D."/>
            <person name="Wang B."/>
            <person name="Ming Y."/>
            <person name="Chen Y."/>
            <person name="Zheng Y."/>
            <person name="Kuraku S."/>
            <person name="Pignatelli M."/>
            <person name="Herrero J."/>
            <person name="Beal K."/>
            <person name="Nozawa M."/>
            <person name="Li Q."/>
            <person name="Wang J."/>
            <person name="Zhang H."/>
            <person name="Yu L."/>
            <person name="Shigenobu S."/>
            <person name="Wang J."/>
            <person name="Liu J."/>
            <person name="Flicek P."/>
            <person name="Searle S."/>
            <person name="Wang J."/>
            <person name="Kuratani S."/>
            <person name="Yin Y."/>
            <person name="Aken B."/>
            <person name="Zhang G."/>
            <person name="Irie N."/>
        </authorList>
    </citation>
    <scope>NUCLEOTIDE SEQUENCE [LARGE SCALE GENOMIC DNA]</scope>
</reference>
<evidence type="ECO:0000259" key="8">
    <source>
        <dbReference type="PROSITE" id="PS52027"/>
    </source>
</evidence>
<dbReference type="GO" id="GO:0042274">
    <property type="term" value="P:ribosomal small subunit biogenesis"/>
    <property type="evidence" value="ECO:0007669"/>
    <property type="project" value="InterPro"/>
</dbReference>
<feature type="compositionally biased region" description="Acidic residues" evidence="7">
    <location>
        <begin position="216"/>
        <end position="248"/>
    </location>
</feature>
<dbReference type="GO" id="GO:0000056">
    <property type="term" value="P:ribosomal small subunit export from nucleus"/>
    <property type="evidence" value="ECO:0007669"/>
    <property type="project" value="TreeGrafter"/>
</dbReference>
<dbReference type="EMBL" id="KB517583">
    <property type="protein sequence ID" value="EMP39105.1"/>
    <property type="molecule type" value="Genomic_DNA"/>
</dbReference>
<organism evidence="9 10">
    <name type="scientific">Chelonia mydas</name>
    <name type="common">Green sea-turtle</name>
    <name type="synonym">Chelonia agassizi</name>
    <dbReference type="NCBI Taxonomy" id="8469"/>
    <lineage>
        <taxon>Eukaryota</taxon>
        <taxon>Metazoa</taxon>
        <taxon>Chordata</taxon>
        <taxon>Craniata</taxon>
        <taxon>Vertebrata</taxon>
        <taxon>Euteleostomi</taxon>
        <taxon>Archelosauria</taxon>
        <taxon>Testudinata</taxon>
        <taxon>Testudines</taxon>
        <taxon>Cryptodira</taxon>
        <taxon>Durocryptodira</taxon>
        <taxon>Americhelydia</taxon>
        <taxon>Chelonioidea</taxon>
        <taxon>Cheloniidae</taxon>
        <taxon>Chelonia</taxon>
    </lineage>
</organism>
<feature type="compositionally biased region" description="Basic residues" evidence="7">
    <location>
        <begin position="466"/>
        <end position="482"/>
    </location>
</feature>
<dbReference type="PANTHER" id="PTHR21531">
    <property type="entry name" value="LOW-TEMPERATURE VIABILITY PROTEIN LTV1-RELATED"/>
    <property type="match status" value="1"/>
</dbReference>